<dbReference type="EMBL" id="ADLN01000012">
    <property type="protein sequence ID" value="EHI60717.1"/>
    <property type="molecule type" value="Genomic_DNA"/>
</dbReference>
<evidence type="ECO:0000256" key="2">
    <source>
        <dbReference type="SAM" id="Phobius"/>
    </source>
</evidence>
<feature type="compositionally biased region" description="Gly residues" evidence="1">
    <location>
        <begin position="216"/>
        <end position="233"/>
    </location>
</feature>
<feature type="compositionally biased region" description="Polar residues" evidence="1">
    <location>
        <begin position="252"/>
        <end position="271"/>
    </location>
</feature>
<keyword evidence="2" id="KW-0812">Transmembrane</keyword>
<feature type="region of interest" description="Disordered" evidence="1">
    <location>
        <begin position="364"/>
        <end position="409"/>
    </location>
</feature>
<dbReference type="HOGENOM" id="CLU_000217_1_0_9"/>
<feature type="compositionally biased region" description="Acidic residues" evidence="1">
    <location>
        <begin position="239"/>
        <end position="251"/>
    </location>
</feature>
<organism evidence="3 4">
    <name type="scientific">Hungatella hathewayi WAL-18680</name>
    <dbReference type="NCBI Taxonomy" id="742737"/>
    <lineage>
        <taxon>Bacteria</taxon>
        <taxon>Bacillati</taxon>
        <taxon>Bacillota</taxon>
        <taxon>Clostridia</taxon>
        <taxon>Lachnospirales</taxon>
        <taxon>Lachnospiraceae</taxon>
        <taxon>Hungatella</taxon>
    </lineage>
</organism>
<evidence type="ECO:0000313" key="3">
    <source>
        <dbReference type="EMBL" id="EHI60717.1"/>
    </source>
</evidence>
<keyword evidence="2" id="KW-0472">Membrane</keyword>
<evidence type="ECO:0008006" key="5">
    <source>
        <dbReference type="Google" id="ProtNLM"/>
    </source>
</evidence>
<dbReference type="OrthoDB" id="1947361at2"/>
<feature type="compositionally biased region" description="Low complexity" evidence="1">
    <location>
        <begin position="204"/>
        <end position="215"/>
    </location>
</feature>
<feature type="compositionally biased region" description="Low complexity" evidence="1">
    <location>
        <begin position="366"/>
        <end position="376"/>
    </location>
</feature>
<evidence type="ECO:0000256" key="1">
    <source>
        <dbReference type="SAM" id="MobiDB-lite"/>
    </source>
</evidence>
<feature type="compositionally biased region" description="Low complexity" evidence="1">
    <location>
        <begin position="288"/>
        <end position="301"/>
    </location>
</feature>
<reference evidence="3 4" key="1">
    <citation type="submission" date="2011-08" db="EMBL/GenBank/DDBJ databases">
        <title>The Genome Sequence of Clostridium hathewayi WAL-18680.</title>
        <authorList>
            <consortium name="The Broad Institute Genome Sequencing Platform"/>
            <person name="Earl A."/>
            <person name="Ward D."/>
            <person name="Feldgarden M."/>
            <person name="Gevers D."/>
            <person name="Finegold S.M."/>
            <person name="Summanen P.H."/>
            <person name="Molitoris D.R."/>
            <person name="Song M."/>
            <person name="Daigneault M."/>
            <person name="Allen-Vercoe E."/>
            <person name="Young S.K."/>
            <person name="Zeng Q."/>
            <person name="Gargeya S."/>
            <person name="Fitzgerald M."/>
            <person name="Haas B."/>
            <person name="Abouelleil A."/>
            <person name="Alvarado L."/>
            <person name="Arachchi H.M."/>
            <person name="Berlin A."/>
            <person name="Brown A."/>
            <person name="Chapman S.B."/>
            <person name="Chen Z."/>
            <person name="Dunbar C."/>
            <person name="Freedman E."/>
            <person name="Gearin G."/>
            <person name="Gellesch M."/>
            <person name="Goldberg J."/>
            <person name="Griggs A."/>
            <person name="Gujja S."/>
            <person name="Heiman D."/>
            <person name="Howarth C."/>
            <person name="Larson L."/>
            <person name="Lui A."/>
            <person name="MacDonald P.J.P."/>
            <person name="Montmayeur A."/>
            <person name="Murphy C."/>
            <person name="Neiman D."/>
            <person name="Pearson M."/>
            <person name="Priest M."/>
            <person name="Roberts A."/>
            <person name="Saif S."/>
            <person name="Shea T."/>
            <person name="Shenoy N."/>
            <person name="Sisk P."/>
            <person name="Stolte C."/>
            <person name="Sykes S."/>
            <person name="Wortman J."/>
            <person name="Nusbaum C."/>
            <person name="Birren B."/>
        </authorList>
    </citation>
    <scope>NUCLEOTIDE SEQUENCE [LARGE SCALE GENOMIC DNA]</scope>
    <source>
        <strain evidence="3 4">WAL-18680</strain>
    </source>
</reference>
<evidence type="ECO:0000313" key="4">
    <source>
        <dbReference type="Proteomes" id="UP000005384"/>
    </source>
</evidence>
<sequence>MSHFRLHTRTNGKDRLKYVIAGIACILAVGAAGYALHSIGTARAKSRETVELHTGEELEQYLLDSESEDYNLNGSYRLEEDLELGWLYQSIGNNVEPFTGKFDGNGHVISGLERPLFGVVKKAEIENLFFSGALITEPFTYYDGEHYVDGYSALAAYAVDSKIRNCGMDGEIYTASPSEAEYQVAKASPADAEERKKPSETESSEAPESSMDVGDNGVGNGAAGGNGAGGSGDAAGVVDESDVIDETEEDTVNGTDTGNENETGDIENNTPDIEVSIPDDTNQETDSQTENNTENPGNEGTQESEDHTDISEVEAPEQGEEPEVDIPQEENADQPEAPAENTASVHPVNRQYLMLKISELPDAEAEAAAKATPSDADQADGETTDNSQPDKELPEPASPSDAKDTETDKEEIEYIGNPFGDVYILVTADRVTAGGLVAETAGETLISDSFVLVSLSSELDGVETYAGGLAGILGAHTRTENSYASGVLSCDDIAGGFAAINDGRIENSYSSMVLGEAGTIRGGFTALGTGKFKGCVYDKQMACAKDRNEDTELEETEQEETLTENQPSGFPEQLPPDESQTETEEDHTGMIQVGPGEWIEAPVEQPGADELFENPEQPDPIIAQEPATPTQVRELPEFTLKGLPTSQMVGLDAQIPGTWYYSENAYPQLESFAYSSQEGVADSSKASAIALVLPDEYTLFDVLEDGELILPSEIDGQEIQWEAEGNVIIDENNRVYSDKGEQREPEKEPETVTLSDHEAPEVGSPIETSAPEENVSADELPETEITAEPTETAQETITEEASTSPEETTIERNEETAGDILLKGTVGASAKSFSVPGLKSVASYAVTGTWQNIAEKVESGELPDMKPVQNATDGYYEIYTPEALAWFAYKVNSGDRKINARLMDDIDLFGGNHTGNTYVEARDNIDDALPWVPIGYSYVDWGYQGVFDGNNKTISHMLVNDTALDDGTVIDCKGFVGALCSVDVDGDEAVIKDLGIQSGKISNMDMGNSRSIYMGGITGTVGGLGKINIVRCWNGASILYDSTVLTSSYTYVGGICGFIHQLKPGEGGRITIDGCYNTGFIKGYTVGGIVGSTGGSKSCIVINCYNTGRVRGESYGGGIVGSSNPGNWSDQKIIGCYNLGECIGGSKTNLGGICGILWFNTTISGCFYDSSMSEAGYTKYGTNVKPVSITAVTPAQLNNWAVAFALNNYGLESESSQSSWAWTEGGIPTLYNPAVNPEKKLIPAKDWSVVGQAVADGFMGLRATGLKVPVPEGDGSQDNPYVLTNAEQLAWFAKQVNNENFNINAKMTANMDLSGTAYTGMTSEEVTGDIEKALVWVPICNYRYTYSYTGIFDGNGHHVTAMLVKEAKSYGLFGRIGSTENPTIIKDVGIKSGKITMLSGDPGCYGGGIAGKAEGSNIVIQRCWNGALVTDNGCGGGIVGLLNTDNSLIEGCYNLETIDVGSDSGGIVGYVGRASHNLIKNCYNLGDVAMRAQNNGLAAGGIIGRCQNGVSDDTSVPYYLELRNCYSSAKLSGQGYKGGIIGGSNWKLDMVSNCYYDASKIGTAGGGLTKEQATGVTAEHMKSWALAYALNGYRREAKDASEASFTWKEGEYPSLYWDGKTDDAGNPIEKLGPASDWSVIGDGMEAGLIGNPYTGERYSLPAGDGVTTPYQIGSAEQLAWFANQITNATGSTKLDAELTAYIDLGGDAYVDSGDLPWIPIGYNLSGSVLKETIRTYGGIFDGGGYMIDRMYAKARGNIGLFSYAGEGAVIKNVGIGPRSWVESTGPDNTSDNSVTAAIVAMGYSKQAWVTANASAVPLTIEGCYSRATVKGNTDAKTGGIFGSDSLLYYWDSTYCKGKIAGCYVAGPVSSATGSGYAIAGWITASKTDGGGIYNCYWDNNILSSQAVCNGPTTAYAVNCSGKTTAEMKAEAIITLLNTSITEKNWIYNNTATSKVNDGYPILKTQNLITTWAGVAALGLPAPTVQSPSSETSTYGTEDNPYLLSSAEDLAWFANEVNNGKLSLCGKLMTDIDLFGSKYSGVDCAADGSNIESAIEWVSMGVCDADTLTWVKGYTGIFDGNGHHLSNVFMGKNENYHAFIGMLGNVTDSGTVKDLGIKSGKISAKHHAAGIATIVAGESQVRRCWNGAEIITESDLGGGIAAEATSIGGRTSKYNPVIEGCYNIGKVSSSVGTRTAGIVAHISGNGGVAGDGARIRNCYNLGAVTGVEGCGGIYAVLASNATKDLIENCYNGGTCTVSSSAGKSYAIGNMANPDFYVNCYYDKQKSGYGIGTSTADVPKVVRGLTEAQIKSWGMAWALNGYGLESTGATGVTDITDTTDTTDSSFTGALGEYPTLCWSGDDDFEDRKLKASTWLDIGYGVENQLIGDRDTGQLIPVPSGDGTTTSPCQLANAEQLSWFAYKVSEGFPAYCGTMTADMDMFGTKYTGISYDSSKNNMEQGLRWVSMGKNADVSKYYNYGGIFDGGGHQLSNLLVHEITNTAGFVATLSKSANQGILKDLGIKSGKIIGAGNNVGALAGVINGSGNILRCWNGAAVSGKSDVGGIVGPILNCREVNIEGCYNTGDVTGTTFSSGGIAASTANVYTGPVIRNCGNTGNVKGANSSGIVNLLGLTSSGTWGTIANCYNAGVVAGTEKAGAIMAAKEGTVMNCYYDRTKTSKPGDGITSTEAKGVTTEQLQSWSAAYALNGYGLDQTEDSFACTATTESAWTYLAADDGTPVYPTICWPGSADADAPKKLGAPDSWEDIGLGMSGGLIGNRTTGAVTARPGGTGEASSPYVLANAEQLAWFAYEVNHGRPGISGRMTGDIDLFGTPYTGIAYDAGTDNIDDAVLWMPMGTRGDVWNTGYQGTFDGEEHSLRHMSVVTTSTDAPAGFIGMLGVPSVSGTVKNLGIGSGKITGASYAGGIAGLMVGANSKISGCWNAADIVGGTNTPGASAGGIVGMTGISSSTAFSGVVIEGCWNQGAVSVPSGGTINCGGIAGRWFNVEDSTIRNCYNLGTIGQGASVDGSMGGILGNISVYAKNNKLEYCYNAGNIASSLASTTGAIVGSGKNADNSIIGCYYDTANSTGVKGAGSNVTEEEARSLTTAQLQSWAAAYALNRNGMQNSVSDYGNFTWKSGEYPSLCYAGSADYDTKKLQPAESWEVIGQGVKDQLLKDSTGAFIPEPVKDGTAYAIECAEQLGWFGMTVNSDVGNQTLNANLTKDIDLLGARYGGTEDARIPWIPIGTYQGHFGEGQAKVYQIKNLFAGGVPGKWMQSAGLIGILKSTGQVMKIGMEAPVIGPADPDARRGVWGGGIAAQMDGAGTMISRCYARNAVIRVGSVGGSAGGIAGQAKNGGKIQDCYTIDSTISSRGTYDGSVSAASGILGYYDNTALPIENCYVAGNTLVAIQGSNQGGKNPVGYNAVAKNCYSDVESDGKAGVLEKTQKQTDQLNTLDTTERMGDDRVWYTSLSNEATHGYPTLDAPVKLTAEVSPAASVTGVSASLKGEPLPDKVLLRGLREEGGSSSTFELVSASALSPNFSIYGYENANKKLAFRAANRMLTEIIGYASLTDPVEAGQIASLTWIQFYNGAAYTAPKRTFMLDVCDTGKTTRYEICITVKDPASKTMSLTFPVNQVTIELEPGVKRKSESNEVTVTNENGYPLTGRISGVTPLTDKNVELMPIKAKLEPIDERTDLVKAGVKLGISGAGGGTDEYYYNPKDGGKWVSYDMVGKEKTGENSLKFHYFMEYSPLYAGPEQTFGYKITYSSGIPKEDVTTTTMTADTAGSGS</sequence>
<feature type="compositionally biased region" description="Basic and acidic residues" evidence="1">
    <location>
        <begin position="732"/>
        <end position="760"/>
    </location>
</feature>
<proteinExistence type="predicted"/>
<feature type="region of interest" description="Disordered" evidence="1">
    <location>
        <begin position="183"/>
        <end position="347"/>
    </location>
</feature>
<dbReference type="PATRIC" id="fig|742737.3.peg.1290"/>
<feature type="region of interest" description="Disordered" evidence="1">
    <location>
        <begin position="732"/>
        <end position="811"/>
    </location>
</feature>
<keyword evidence="2" id="KW-1133">Transmembrane helix</keyword>
<feature type="compositionally biased region" description="Low complexity" evidence="1">
    <location>
        <begin position="783"/>
        <end position="807"/>
    </location>
</feature>
<feature type="transmembrane region" description="Helical" evidence="2">
    <location>
        <begin position="16"/>
        <end position="36"/>
    </location>
</feature>
<dbReference type="Proteomes" id="UP000005384">
    <property type="component" value="Unassembled WGS sequence"/>
</dbReference>
<dbReference type="Gene3D" id="2.160.20.110">
    <property type="match status" value="9"/>
</dbReference>
<dbReference type="RefSeq" id="WP_006779266.1">
    <property type="nucleotide sequence ID" value="NZ_CP040506.1"/>
</dbReference>
<accession>G5ICU6</accession>
<comment type="caution">
    <text evidence="3">The sequence shown here is derived from an EMBL/GenBank/DDBJ whole genome shotgun (WGS) entry which is preliminary data.</text>
</comment>
<feature type="compositionally biased region" description="Acidic residues" evidence="1">
    <location>
        <begin position="311"/>
        <end position="333"/>
    </location>
</feature>
<feature type="region of interest" description="Disordered" evidence="1">
    <location>
        <begin position="546"/>
        <end position="588"/>
    </location>
</feature>
<feature type="compositionally biased region" description="Acidic residues" evidence="1">
    <location>
        <begin position="551"/>
        <end position="562"/>
    </location>
</feature>
<gene>
    <name evidence="3" type="ORF">HMPREF9473_01281</name>
</gene>
<name>G5ICU6_9FIRM</name>
<protein>
    <recommendedName>
        <fullName evidence="5">GLUG domain-containing protein</fullName>
    </recommendedName>
</protein>
<keyword evidence="4" id="KW-1185">Reference proteome</keyword>